<evidence type="ECO:0000256" key="1">
    <source>
        <dbReference type="SAM" id="Coils"/>
    </source>
</evidence>
<dbReference type="Proteomes" id="UP000626109">
    <property type="component" value="Unassembled WGS sequence"/>
</dbReference>
<protein>
    <submittedName>
        <fullName evidence="3">Uncharacterized protein</fullName>
    </submittedName>
</protein>
<dbReference type="AlphaFoldDB" id="A0A813JTD2"/>
<gene>
    <name evidence="3" type="ORF">PGLA2088_LOCUS25879</name>
</gene>
<feature type="region of interest" description="Disordered" evidence="2">
    <location>
        <begin position="749"/>
        <end position="771"/>
    </location>
</feature>
<sequence>MAGTFAFLHAHTRGKARDILIFLRPCEVNALLPIDMAFPMTPAQLEGSRQNKLTGRPSDEDAPKEAANFAKKPLRKASKGKATNRQSAFLVGAEMPALGTRGFSSEDQESALLGVQMIRQRSWLFGGHEQAFAAMRKRCQGGSPGGSNSLTFQDGGGVSFQDWPQVMDMFNMTDAKQWTLVFGHIVQWQHVHWDATLKGGKDAALVNFHPIFSLLLSSCLMRHGTLLQLCWSCSSCQIFSCLDSAKTTYRATETKFVKLRKSSQWQVSASAQMTESTFDSICAVREGCTIVLRKIFTRCVTARTRLASHTCIDTLLLGTCFWHEAPSGTEQWGCDLLACRVLEEASSQIVGSCRALGAELEGVCGKAMQRLPGPLAVGDESDGLSAFDCADACHVFIAAFATLSTAIVAVAGDLEITVSQPLRKSIALLTEESTGRAKHLQQVRSRFAELQERYRKTRQKTMEAKGKLEVQSSAGEKRWSWGRSSISESQRAASDQHAAMCDLARCEEELVESEASLRKLEDDSRERLRQLDREKKAMLRGALVRGACSLRRLLPVTDKVPLPEEWQGVMPSTDTAGRTPQAEAQADAAALGAVVGCPVVLGDASCVTSIKTSSNNPESNTRNNDISIETSINDTHSISAPTIDSRCSGNTDLVSMAHESSAASGSVMDACHSRGPEKLGPENLGLLELLEPALQDETEVTAVFTPVDGSRASRYLQTAGDGFGRQSSCGLSDDEQEVVDVEEASLTARAAGWSPGASSSRSGAGSSQVPKKRSLVFQSSNEFLIGQASRCSDSPFREGAGDAFIGSGTRLFPPPPSQKEATGPSAEAPPPPLAKFAEKKTSAAESEEGSDFENPTTEQKHALALLDEPKVALQFSPLVAEFPQRCFERYVKRVAERLAAVGETSWEKLQLRSADQPLGGVVGKLEMFWVHRPSTKPTAEEAEGLVCFQFVQGFAANHVRILHLSVTSGEEVPGGDPSWRDVLPSAILEARRLIFGTLPVDSLRAVVLAGEDDAGRIYVDRDVEEAYQQCRFRWFQLTQSLRRSRGLSRRRKFKPSSRFLVLHAPRMETDPVAPRSNIGTRPALLLRSGAASSKEESSAAVLAAALDGSADEDTDKIGFTAW</sequence>
<dbReference type="EMBL" id="CAJNNW010026884">
    <property type="protein sequence ID" value="CAE8688368.1"/>
    <property type="molecule type" value="Genomic_DNA"/>
</dbReference>
<comment type="caution">
    <text evidence="3">The sequence shown here is derived from an EMBL/GenBank/DDBJ whole genome shotgun (WGS) entry which is preliminary data.</text>
</comment>
<organism evidence="3 4">
    <name type="scientific">Polarella glacialis</name>
    <name type="common">Dinoflagellate</name>
    <dbReference type="NCBI Taxonomy" id="89957"/>
    <lineage>
        <taxon>Eukaryota</taxon>
        <taxon>Sar</taxon>
        <taxon>Alveolata</taxon>
        <taxon>Dinophyceae</taxon>
        <taxon>Suessiales</taxon>
        <taxon>Suessiaceae</taxon>
        <taxon>Polarella</taxon>
    </lineage>
</organism>
<keyword evidence="1" id="KW-0175">Coiled coil</keyword>
<feature type="region of interest" description="Disordered" evidence="2">
    <location>
        <begin position="45"/>
        <end position="81"/>
    </location>
</feature>
<name>A0A813JTD2_POLGL</name>
<feature type="compositionally biased region" description="Low complexity" evidence="2">
    <location>
        <begin position="749"/>
        <end position="767"/>
    </location>
</feature>
<feature type="region of interest" description="Disordered" evidence="2">
    <location>
        <begin position="794"/>
        <end position="858"/>
    </location>
</feature>
<evidence type="ECO:0000313" key="4">
    <source>
        <dbReference type="Proteomes" id="UP000626109"/>
    </source>
</evidence>
<reference evidence="3" key="1">
    <citation type="submission" date="2021-02" db="EMBL/GenBank/DDBJ databases">
        <authorList>
            <person name="Dougan E. K."/>
            <person name="Rhodes N."/>
            <person name="Thang M."/>
            <person name="Chan C."/>
        </authorList>
    </citation>
    <scope>NUCLEOTIDE SEQUENCE</scope>
</reference>
<evidence type="ECO:0000313" key="3">
    <source>
        <dbReference type="EMBL" id="CAE8688368.1"/>
    </source>
</evidence>
<accession>A0A813JTD2</accession>
<evidence type="ECO:0000256" key="2">
    <source>
        <dbReference type="SAM" id="MobiDB-lite"/>
    </source>
</evidence>
<proteinExistence type="predicted"/>
<feature type="coiled-coil region" evidence="1">
    <location>
        <begin position="503"/>
        <end position="537"/>
    </location>
</feature>